<evidence type="ECO:0000313" key="2">
    <source>
        <dbReference type="Proteomes" id="UP000000226"/>
    </source>
</evidence>
<name>A0ACC3P207_PHAVU</name>
<proteinExistence type="predicted"/>
<comment type="caution">
    <text evidence="1">The sequence shown here is derived from an EMBL/GenBank/DDBJ whole genome shotgun (WGS) entry which is preliminary data.</text>
</comment>
<organism evidence="1 2">
    <name type="scientific">Phaseolus vulgaris</name>
    <name type="common">Kidney bean</name>
    <name type="synonym">French bean</name>
    <dbReference type="NCBI Taxonomy" id="3885"/>
    <lineage>
        <taxon>Eukaryota</taxon>
        <taxon>Viridiplantae</taxon>
        <taxon>Streptophyta</taxon>
        <taxon>Embryophyta</taxon>
        <taxon>Tracheophyta</taxon>
        <taxon>Spermatophyta</taxon>
        <taxon>Magnoliopsida</taxon>
        <taxon>eudicotyledons</taxon>
        <taxon>Gunneridae</taxon>
        <taxon>Pentapetalae</taxon>
        <taxon>rosids</taxon>
        <taxon>fabids</taxon>
        <taxon>Fabales</taxon>
        <taxon>Fabaceae</taxon>
        <taxon>Papilionoideae</taxon>
        <taxon>50 kb inversion clade</taxon>
        <taxon>NPAAA clade</taxon>
        <taxon>indigoferoid/millettioid clade</taxon>
        <taxon>Phaseoleae</taxon>
        <taxon>Phaseolus</taxon>
    </lineage>
</organism>
<evidence type="ECO:0000313" key="1">
    <source>
        <dbReference type="EMBL" id="KAK6646146.1"/>
    </source>
</evidence>
<protein>
    <submittedName>
        <fullName evidence="1">Uncharacterized protein</fullName>
    </submittedName>
</protein>
<gene>
    <name evidence="1" type="ORF">PHAVU_L010643</name>
</gene>
<dbReference type="Proteomes" id="UP000000226">
    <property type="component" value="Unassembled WGS sequence"/>
</dbReference>
<dbReference type="EMBL" id="MU967757">
    <property type="protein sequence ID" value="KAK6646146.1"/>
    <property type="molecule type" value="Genomic_DNA"/>
</dbReference>
<reference evidence="1" key="1">
    <citation type="submission" date="2023-07" db="EMBL/GenBank/DDBJ databases">
        <title>WGS assembly of Phaseolus vulgaris.</title>
        <authorList>
            <person name="Schmutz J."/>
            <person name="Mcclean P."/>
            <person name="Shu S."/>
            <person name="Cregan P."/>
            <person name="Rokhsar D."/>
            <person name="Jackson S."/>
        </authorList>
    </citation>
    <scope>NUCLEOTIDE SEQUENCE</scope>
</reference>
<keyword evidence="2" id="KW-1185">Reference proteome</keyword>
<sequence>MVVDAVRNLLQMSTSSVPPPAASPSKPWTPPTRVEHGCQRNSFLTMQDKIFERGMKLMVIESYFERYLSMVFLTTPL</sequence>
<accession>A0ACC3P207</accession>